<protein>
    <submittedName>
        <fullName evidence="1">Uncharacterized protein</fullName>
    </submittedName>
</protein>
<accession>A0A2P2LKJ8</accession>
<organism evidence="1">
    <name type="scientific">Rhizophora mucronata</name>
    <name type="common">Asiatic mangrove</name>
    <dbReference type="NCBI Taxonomy" id="61149"/>
    <lineage>
        <taxon>Eukaryota</taxon>
        <taxon>Viridiplantae</taxon>
        <taxon>Streptophyta</taxon>
        <taxon>Embryophyta</taxon>
        <taxon>Tracheophyta</taxon>
        <taxon>Spermatophyta</taxon>
        <taxon>Magnoliopsida</taxon>
        <taxon>eudicotyledons</taxon>
        <taxon>Gunneridae</taxon>
        <taxon>Pentapetalae</taxon>
        <taxon>rosids</taxon>
        <taxon>fabids</taxon>
        <taxon>Malpighiales</taxon>
        <taxon>Rhizophoraceae</taxon>
        <taxon>Rhizophora</taxon>
    </lineage>
</organism>
<dbReference type="EMBL" id="GGEC01038009">
    <property type="protein sequence ID" value="MBX18493.1"/>
    <property type="molecule type" value="Transcribed_RNA"/>
</dbReference>
<proteinExistence type="predicted"/>
<name>A0A2P2LKJ8_RHIMU</name>
<dbReference type="AlphaFoldDB" id="A0A2P2LKJ8"/>
<evidence type="ECO:0000313" key="1">
    <source>
        <dbReference type="EMBL" id="MBX18493.1"/>
    </source>
</evidence>
<sequence length="21" mass="2538">MYIYDFVCFDEINYLQSVSTS</sequence>
<reference evidence="1" key="1">
    <citation type="submission" date="2018-02" db="EMBL/GenBank/DDBJ databases">
        <title>Rhizophora mucronata_Transcriptome.</title>
        <authorList>
            <person name="Meera S.P."/>
            <person name="Sreeshan A."/>
            <person name="Augustine A."/>
        </authorList>
    </citation>
    <scope>NUCLEOTIDE SEQUENCE</scope>
    <source>
        <tissue evidence="1">Leaf</tissue>
    </source>
</reference>